<gene>
    <name evidence="1" type="ORF">MHHB_P0856</name>
</gene>
<dbReference type="EMBL" id="BFAX01000004">
    <property type="protein sequence ID" value="GBF36626.1"/>
    <property type="molecule type" value="Genomic_DNA"/>
</dbReference>
<protein>
    <submittedName>
        <fullName evidence="1">Uncharacterized protein</fullName>
    </submittedName>
</protein>
<dbReference type="Proteomes" id="UP000290527">
    <property type="component" value="Unassembled WGS sequence"/>
</dbReference>
<comment type="caution">
    <text evidence="1">The sequence shown here is derived from an EMBL/GenBank/DDBJ whole genome shotgun (WGS) entry which is preliminary data.</text>
</comment>
<name>A0A401HQU2_9EURY</name>
<sequence>MDKIKNMAVFYIDGLVFKCPTYITNTKYSVILPEVFLYRYGLKYLGNDILNRIKNGKEYIDGKP</sequence>
<evidence type="ECO:0000313" key="1">
    <source>
        <dbReference type="EMBL" id="GBF36626.1"/>
    </source>
</evidence>
<keyword evidence="2" id="KW-1185">Reference proteome</keyword>
<proteinExistence type="predicted"/>
<organism evidence="1 2">
    <name type="scientific">Methanofervidicoccus abyssi</name>
    <dbReference type="NCBI Taxonomy" id="2082189"/>
    <lineage>
        <taxon>Archaea</taxon>
        <taxon>Methanobacteriati</taxon>
        <taxon>Methanobacteriota</taxon>
        <taxon>Methanomada group</taxon>
        <taxon>Methanococci</taxon>
        <taxon>Methanococcales</taxon>
        <taxon>Methanofervidicoccus</taxon>
    </lineage>
</organism>
<reference evidence="1 2" key="1">
    <citation type="journal article" date="2019" name="Int. J. Syst. Evol. Microbiol.">
        <title>Methanofervidicoccus abyssi gen. nov., sp. nov., a hydrogenotrophic methanogen, isolated from a hydrothermal vent chimney in the Mid-Cayman Spreading Center, the Caribbean Sea.</title>
        <authorList>
            <person name="Sakai S."/>
            <person name="Takaki Y."/>
            <person name="Miyazaki M."/>
            <person name="Ogawara M."/>
            <person name="Yanagawa K."/>
            <person name="Miyazaki J."/>
            <person name="Takai K."/>
        </authorList>
    </citation>
    <scope>NUCLEOTIDE SEQUENCE [LARGE SCALE GENOMIC DNA]</scope>
    <source>
        <strain evidence="1 2">HHB</strain>
    </source>
</reference>
<accession>A0A401HQU2</accession>
<dbReference type="AlphaFoldDB" id="A0A401HQU2"/>
<evidence type="ECO:0000313" key="2">
    <source>
        <dbReference type="Proteomes" id="UP000290527"/>
    </source>
</evidence>